<evidence type="ECO:0000313" key="3">
    <source>
        <dbReference type="EMBL" id="RXZ55135.1"/>
    </source>
</evidence>
<comment type="similarity">
    <text evidence="1">Belongs to the ComF/GntX family.</text>
</comment>
<dbReference type="Pfam" id="PF00156">
    <property type="entry name" value="Pribosyltran"/>
    <property type="match status" value="1"/>
</dbReference>
<dbReference type="AlphaFoldDB" id="A0A4Q2K103"/>
<reference evidence="3 4" key="1">
    <citation type="submission" date="2019-01" db="EMBL/GenBank/DDBJ databases">
        <title>Senegalimassilia sp. nov. KGMB04484 isolated human feces.</title>
        <authorList>
            <person name="Han K.-I."/>
            <person name="Kim J.-S."/>
            <person name="Lee K.C."/>
            <person name="Suh M.K."/>
            <person name="Eom M.K."/>
            <person name="Lee J.H."/>
            <person name="Park S.-H."/>
            <person name="Kang S.W."/>
            <person name="Park J.-E."/>
            <person name="Oh B.S."/>
            <person name="Yu S.Y."/>
            <person name="Choi S.-H."/>
            <person name="Lee D.H."/>
            <person name="Yoon H."/>
            <person name="Kim B.-Y."/>
            <person name="Lee J.H."/>
            <person name="Lee J.-S."/>
        </authorList>
    </citation>
    <scope>NUCLEOTIDE SEQUENCE [LARGE SCALE GENOMIC DNA]</scope>
    <source>
        <strain evidence="3 4">KGMB04484</strain>
    </source>
</reference>
<dbReference type="EMBL" id="SDPW01000001">
    <property type="protein sequence ID" value="RXZ55135.1"/>
    <property type="molecule type" value="Genomic_DNA"/>
</dbReference>
<protein>
    <submittedName>
        <fullName evidence="3">ComF family protein</fullName>
    </submittedName>
</protein>
<evidence type="ECO:0000259" key="2">
    <source>
        <dbReference type="Pfam" id="PF00156"/>
    </source>
</evidence>
<sequence length="263" mass="28017">MCAKGAQGGADTLEGMTIAANIANTIALYGLGAAEALAETVWPTRCAVCDAPGEPLCEHCRTALRYVDWWRACPRCGAPFGRLQCCECNEVMLAAIGRRRPAFDGMTAAVTYDDAAARIVRSWKDGGERRLAREMACLMAPQVPPGWLTDAPVCVPIPASGAAKRRRGFDHVDELSREVACALGLRRVGLLAPPRTLDQRTLGRKGRIGNLSGRFRVIEGATVPPHALLVDDVCTTGSTMSAACDALRAAGAQTLHCLVFARV</sequence>
<dbReference type="OrthoDB" id="5242900at2"/>
<accession>A0A4Q2K103</accession>
<dbReference type="InterPro" id="IPR029057">
    <property type="entry name" value="PRTase-like"/>
</dbReference>
<dbReference type="SUPFAM" id="SSF53271">
    <property type="entry name" value="PRTase-like"/>
    <property type="match status" value="1"/>
</dbReference>
<dbReference type="Proteomes" id="UP000293345">
    <property type="component" value="Unassembled WGS sequence"/>
</dbReference>
<keyword evidence="4" id="KW-1185">Reference proteome</keyword>
<gene>
    <name evidence="3" type="ORF">ET524_06615</name>
</gene>
<evidence type="ECO:0000256" key="1">
    <source>
        <dbReference type="ARBA" id="ARBA00008007"/>
    </source>
</evidence>
<organism evidence="3 4">
    <name type="scientific">Senegalimassilia faecalis</name>
    <dbReference type="NCBI Taxonomy" id="2509433"/>
    <lineage>
        <taxon>Bacteria</taxon>
        <taxon>Bacillati</taxon>
        <taxon>Actinomycetota</taxon>
        <taxon>Coriobacteriia</taxon>
        <taxon>Coriobacteriales</taxon>
        <taxon>Coriobacteriaceae</taxon>
        <taxon>Senegalimassilia</taxon>
    </lineage>
</organism>
<dbReference type="PANTHER" id="PTHR47505">
    <property type="entry name" value="DNA UTILIZATION PROTEIN YHGH"/>
    <property type="match status" value="1"/>
</dbReference>
<proteinExistence type="inferred from homology"/>
<feature type="domain" description="Phosphoribosyltransferase" evidence="2">
    <location>
        <begin position="226"/>
        <end position="261"/>
    </location>
</feature>
<dbReference type="InterPro" id="IPR000836">
    <property type="entry name" value="PRTase_dom"/>
</dbReference>
<dbReference type="CDD" id="cd06223">
    <property type="entry name" value="PRTases_typeI"/>
    <property type="match status" value="1"/>
</dbReference>
<dbReference type="Gene3D" id="3.40.50.2020">
    <property type="match status" value="1"/>
</dbReference>
<dbReference type="PANTHER" id="PTHR47505:SF1">
    <property type="entry name" value="DNA UTILIZATION PROTEIN YHGH"/>
    <property type="match status" value="1"/>
</dbReference>
<evidence type="ECO:0000313" key="4">
    <source>
        <dbReference type="Proteomes" id="UP000293345"/>
    </source>
</evidence>
<dbReference type="InterPro" id="IPR051910">
    <property type="entry name" value="ComF/GntX_DNA_util-trans"/>
</dbReference>
<name>A0A4Q2K103_9ACTN</name>
<comment type="caution">
    <text evidence="3">The sequence shown here is derived from an EMBL/GenBank/DDBJ whole genome shotgun (WGS) entry which is preliminary data.</text>
</comment>